<keyword evidence="7 11" id="KW-1133">Transmembrane helix</keyword>
<dbReference type="AlphaFoldDB" id="G8JT06"/>
<sequence>MSNIRLRRATAVWFLALYLLIGVPVWYKLTTIHRAPLPAEYIESLYKGNNHDVHMVIPVYIMSKTFKFPDLHDAVQLQVNHMLQNKERYVNWSLQVLPYPEDGSVDLHNEYVVILENDESPGFVIPSDGRKTILFHNLDNVLHNDLPFFVSQSLVEHTFQLEWNRLNKKYTSGVDSNRVKNMAIEYNPNVHLSISLLSGDGNPVSWEIEHVALKYLTPLRQFLSPLVNFTIDTNIIYFNDLNLHHLKNRSLLSQQDLSQTIDLSELSSANYYEEQNCLHLAIVFPSNSTGSLPFINSDKHWNSFLVPQWGTLIINDEPLPENPYLSEDYLAPVMHKFSNELLQLLGFTEDSEGLSSPVITLDSFKRLTILNNLNHSINTLWSLVKMTSNLPQMTIPIDVLTNVKDALDLRLETIEMLNNPAKQNSHEVWNDALIKSNKLVYLCEKAFFHKEMVQQMFLPQEHKVAVYLPLLGPISIVTIAGFLKIWREQDSESDDDTSTEEGASKEKMQ</sequence>
<evidence type="ECO:0000256" key="11">
    <source>
        <dbReference type="SAM" id="Phobius"/>
    </source>
</evidence>
<dbReference type="GO" id="GO:0042765">
    <property type="term" value="C:GPI-anchor transamidase complex"/>
    <property type="evidence" value="ECO:0007669"/>
    <property type="project" value="EnsemblFungi"/>
</dbReference>
<feature type="transmembrane region" description="Helical" evidence="11">
    <location>
        <begin position="464"/>
        <end position="483"/>
    </location>
</feature>
<keyword evidence="4" id="KW-0337">GPI-anchor biosynthesis</keyword>
<protein>
    <recommendedName>
        <fullName evidence="14">GPI transamidase component GPI17</fullName>
    </recommendedName>
</protein>
<dbReference type="RefSeq" id="XP_003645976.1">
    <property type="nucleotide sequence ID" value="XM_003645928.1"/>
</dbReference>
<name>G8JT06_ERECY</name>
<dbReference type="KEGG" id="erc:Ecym_4080"/>
<evidence type="ECO:0000256" key="9">
    <source>
        <dbReference type="ARBA" id="ARBA00023180"/>
    </source>
</evidence>
<evidence type="ECO:0000256" key="7">
    <source>
        <dbReference type="ARBA" id="ARBA00022989"/>
    </source>
</evidence>
<dbReference type="HOGENOM" id="CLU_010026_1_0_1"/>
<dbReference type="PANTHER" id="PTHR21072:SF13">
    <property type="entry name" value="GPI TRANSAMIDASE COMPONENT PIG-S"/>
    <property type="match status" value="1"/>
</dbReference>
<dbReference type="InterPro" id="IPR019540">
    <property type="entry name" value="PtdIno-glycan_biosynth_class_S"/>
</dbReference>
<evidence type="ECO:0000256" key="10">
    <source>
        <dbReference type="SAM" id="MobiDB-lite"/>
    </source>
</evidence>
<dbReference type="GO" id="GO:0006506">
    <property type="term" value="P:GPI anchor biosynthetic process"/>
    <property type="evidence" value="ECO:0007669"/>
    <property type="project" value="UniProtKB-UniPathway"/>
</dbReference>
<dbReference type="OrthoDB" id="28748at2759"/>
<gene>
    <name evidence="12" type="ordered locus">Ecym_4080</name>
</gene>
<evidence type="ECO:0000313" key="12">
    <source>
        <dbReference type="EMBL" id="AET39159.1"/>
    </source>
</evidence>
<comment type="subcellular location">
    <subcellularLocation>
        <location evidence="1">Endoplasmic reticulum membrane</location>
        <topology evidence="1">Multi-pass membrane protein</topology>
    </subcellularLocation>
</comment>
<evidence type="ECO:0000256" key="5">
    <source>
        <dbReference type="ARBA" id="ARBA00022692"/>
    </source>
</evidence>
<evidence type="ECO:0000256" key="6">
    <source>
        <dbReference type="ARBA" id="ARBA00022824"/>
    </source>
</evidence>
<keyword evidence="8 11" id="KW-0472">Membrane</keyword>
<keyword evidence="5 11" id="KW-0812">Transmembrane</keyword>
<accession>G8JT06</accession>
<dbReference type="Pfam" id="PF10510">
    <property type="entry name" value="PIG-S"/>
    <property type="match status" value="1"/>
</dbReference>
<dbReference type="GO" id="GO:0005637">
    <property type="term" value="C:nuclear inner membrane"/>
    <property type="evidence" value="ECO:0007669"/>
    <property type="project" value="EnsemblFungi"/>
</dbReference>
<evidence type="ECO:0000256" key="8">
    <source>
        <dbReference type="ARBA" id="ARBA00023136"/>
    </source>
</evidence>
<keyword evidence="13" id="KW-1185">Reference proteome</keyword>
<reference evidence="13" key="1">
    <citation type="journal article" date="2012" name="G3 (Bethesda)">
        <title>Pichia sorbitophila, an interspecies yeast hybrid reveals early steps of genome resolution following polyploidization.</title>
        <authorList>
            <person name="Leh Louis V."/>
            <person name="Despons L."/>
            <person name="Friedrich A."/>
            <person name="Martin T."/>
            <person name="Durrens P."/>
            <person name="Casaregola S."/>
            <person name="Neuveglise C."/>
            <person name="Fairhead C."/>
            <person name="Marck C."/>
            <person name="Cruz J.A."/>
            <person name="Straub M.L."/>
            <person name="Kugler V."/>
            <person name="Sacerdot C."/>
            <person name="Uzunov Z."/>
            <person name="Thierry A."/>
            <person name="Weiss S."/>
            <person name="Bleykasten C."/>
            <person name="De Montigny J."/>
            <person name="Jacques N."/>
            <person name="Jung P."/>
            <person name="Lemaire M."/>
            <person name="Mallet S."/>
            <person name="Morel G."/>
            <person name="Richard G.F."/>
            <person name="Sarkar A."/>
            <person name="Savel G."/>
            <person name="Schacherer J."/>
            <person name="Seret M.L."/>
            <person name="Talla E."/>
            <person name="Samson G."/>
            <person name="Jubin C."/>
            <person name="Poulain J."/>
            <person name="Vacherie B."/>
            <person name="Barbe V."/>
            <person name="Pelletier E."/>
            <person name="Sherman D.J."/>
            <person name="Westhof E."/>
            <person name="Weissenbach J."/>
            <person name="Baret P.V."/>
            <person name="Wincker P."/>
            <person name="Gaillardin C."/>
            <person name="Dujon B."/>
            <person name="Souciet J.L."/>
        </authorList>
    </citation>
    <scope>NUCLEOTIDE SEQUENCE [LARGE SCALE GENOMIC DNA]</scope>
    <source>
        <strain evidence="13">CBS 270.75 / DBVPG 7215 / KCTC 17166 / NRRL Y-17582</strain>
    </source>
</reference>
<dbReference type="InParanoid" id="G8JT06"/>
<evidence type="ECO:0000313" key="13">
    <source>
        <dbReference type="Proteomes" id="UP000006790"/>
    </source>
</evidence>
<proteinExistence type="inferred from homology"/>
<evidence type="ECO:0000256" key="3">
    <source>
        <dbReference type="ARBA" id="ARBA00005316"/>
    </source>
</evidence>
<dbReference type="eggNOG" id="KOG2459">
    <property type="taxonomic scope" value="Eukaryota"/>
</dbReference>
<comment type="pathway">
    <text evidence="2">Glycolipid biosynthesis; glycosylphosphatidylinositol-anchor biosynthesis.</text>
</comment>
<dbReference type="EMBL" id="CP002500">
    <property type="protein sequence ID" value="AET39159.1"/>
    <property type="molecule type" value="Genomic_DNA"/>
</dbReference>
<keyword evidence="6" id="KW-0256">Endoplasmic reticulum</keyword>
<dbReference type="OMA" id="AEHKYAV"/>
<evidence type="ECO:0000256" key="2">
    <source>
        <dbReference type="ARBA" id="ARBA00004687"/>
    </source>
</evidence>
<evidence type="ECO:0008006" key="14">
    <source>
        <dbReference type="Google" id="ProtNLM"/>
    </source>
</evidence>
<feature type="region of interest" description="Disordered" evidence="10">
    <location>
        <begin position="489"/>
        <end position="509"/>
    </location>
</feature>
<comment type="similarity">
    <text evidence="3">Belongs to the PIGS family.</text>
</comment>
<keyword evidence="9" id="KW-0325">Glycoprotein</keyword>
<dbReference type="STRING" id="931890.G8JT06"/>
<dbReference type="GO" id="GO:0016255">
    <property type="term" value="P:attachment of GPI anchor to protein"/>
    <property type="evidence" value="ECO:0007669"/>
    <property type="project" value="EnsemblFungi"/>
</dbReference>
<dbReference type="PANTHER" id="PTHR21072">
    <property type="entry name" value="GPI TRANSAMIDASE COMPONENT PIG-S"/>
    <property type="match status" value="1"/>
</dbReference>
<dbReference type="FunCoup" id="G8JT06">
    <property type="interactions" value="739"/>
</dbReference>
<evidence type="ECO:0000256" key="1">
    <source>
        <dbReference type="ARBA" id="ARBA00004477"/>
    </source>
</evidence>
<evidence type="ECO:0000256" key="4">
    <source>
        <dbReference type="ARBA" id="ARBA00022502"/>
    </source>
</evidence>
<dbReference type="Proteomes" id="UP000006790">
    <property type="component" value="Chromosome 4"/>
</dbReference>
<organism evidence="12 13">
    <name type="scientific">Eremothecium cymbalariae (strain CBS 270.75 / DBVPG 7215 / KCTC 17166 / NRRL Y-17582)</name>
    <name type="common">Yeast</name>
    <dbReference type="NCBI Taxonomy" id="931890"/>
    <lineage>
        <taxon>Eukaryota</taxon>
        <taxon>Fungi</taxon>
        <taxon>Dikarya</taxon>
        <taxon>Ascomycota</taxon>
        <taxon>Saccharomycotina</taxon>
        <taxon>Saccharomycetes</taxon>
        <taxon>Saccharomycetales</taxon>
        <taxon>Saccharomycetaceae</taxon>
        <taxon>Eremothecium</taxon>
    </lineage>
</organism>
<dbReference type="UniPathway" id="UPA00196"/>
<dbReference type="GeneID" id="11469266"/>
<feature type="transmembrane region" description="Helical" evidence="11">
    <location>
        <begin position="12"/>
        <end position="29"/>
    </location>
</feature>